<evidence type="ECO:0000313" key="7">
    <source>
        <dbReference type="EMBL" id="EPY20681.1"/>
    </source>
</evidence>
<keyword evidence="3" id="KW-0418">Kinase</keyword>
<name>S9V1C5_9TRYP</name>
<feature type="compositionally biased region" description="Low complexity" evidence="5">
    <location>
        <begin position="112"/>
        <end position="125"/>
    </location>
</feature>
<dbReference type="AlphaFoldDB" id="S9V1C5"/>
<dbReference type="EMBL" id="ATMH01008885">
    <property type="protein sequence ID" value="EPY20681.1"/>
    <property type="molecule type" value="Genomic_DNA"/>
</dbReference>
<keyword evidence="4" id="KW-0067">ATP-binding</keyword>
<dbReference type="GO" id="GO:0004674">
    <property type="term" value="F:protein serine/threonine kinase activity"/>
    <property type="evidence" value="ECO:0007669"/>
    <property type="project" value="TreeGrafter"/>
</dbReference>
<dbReference type="OrthoDB" id="4062651at2759"/>
<keyword evidence="8" id="KW-1185">Reference proteome</keyword>
<evidence type="ECO:0000313" key="8">
    <source>
        <dbReference type="Proteomes" id="UP000015354"/>
    </source>
</evidence>
<dbReference type="InterPro" id="IPR000719">
    <property type="entry name" value="Prot_kinase_dom"/>
</dbReference>
<organism evidence="7 8">
    <name type="scientific">Strigomonas culicis</name>
    <dbReference type="NCBI Taxonomy" id="28005"/>
    <lineage>
        <taxon>Eukaryota</taxon>
        <taxon>Discoba</taxon>
        <taxon>Euglenozoa</taxon>
        <taxon>Kinetoplastea</taxon>
        <taxon>Metakinetoplastina</taxon>
        <taxon>Trypanosomatida</taxon>
        <taxon>Trypanosomatidae</taxon>
        <taxon>Strigomonadinae</taxon>
        <taxon>Strigomonas</taxon>
    </lineage>
</organism>
<dbReference type="PANTHER" id="PTHR43289:SF6">
    <property type="entry name" value="SERINE_THREONINE-PROTEIN KINASE NEKL-3"/>
    <property type="match status" value="1"/>
</dbReference>
<evidence type="ECO:0000259" key="6">
    <source>
        <dbReference type="PROSITE" id="PS50011"/>
    </source>
</evidence>
<evidence type="ECO:0000256" key="2">
    <source>
        <dbReference type="ARBA" id="ARBA00022741"/>
    </source>
</evidence>
<protein>
    <recommendedName>
        <fullName evidence="6">Protein kinase domain-containing protein</fullName>
    </recommendedName>
</protein>
<keyword evidence="2" id="KW-0547">Nucleotide-binding</keyword>
<dbReference type="Gene3D" id="1.10.510.10">
    <property type="entry name" value="Transferase(Phosphotransferase) domain 1"/>
    <property type="match status" value="1"/>
</dbReference>
<sequence>MSLLPDIPSGRQCTPAARAKDTAMRSCLYEQKHDETHRRLSTSAEKIDIGSSYYDYFDDDTEGNGEKNTVASMKEPCDVAALIRVRSPQRPFGASSRFSATDASRSRGEMLSSAASGTSAHSSGGEKFAKSSGYHSTPDSVNSQPLPPLTPVKSPDAGNAKKGTTSVHAVLKNPPLNPGRGPFGRTAASNPPLMDTDKCTSEEAEDEEDEVCVAPTACPPASEEYPSCYFSQTARLMTEEEVQRVKTAAAPRETTYFSPTLQDRAGASDGSLWVDLQPTREIPRIVDDTLGTLKEIGLGGDRGSTVYRVVHPQIVKRDSIGSYDALKMYPQRISDSEIEFSKLLYNIKGEFDAATNRFTSPRVADRITRRSSAQLQSRALQRTLPHVGVRHLVVPEAIVVKQEEERGLLMPLYECSLRAFLHLHGQRYVNGLTDNSGMHHERRSGAFLSQPRFEPIANMEVIAAIVFQILSAIDLMNHNMPHTVNGKEVRGYNHNDIHLDNVLIMPDGHIALCDFELVSHRKSHDDGAPSLLHLTRLPPPSRQSPHGLFDSTADVWATGLVTLNLLTGVDPLFSNDSLMNDFGSGPLLMPYNSPGRASCVPVLDWQDNIQQHVRELLQAIDPSRRRQDEAAPLLQLCSRCLVNRAGAQPAAAETLLKDPLFTVFQATPEKAKHVVKEWIAKSNAASPSLHKHGKW</sequence>
<feature type="compositionally biased region" description="Acidic residues" evidence="5">
    <location>
        <begin position="202"/>
        <end position="211"/>
    </location>
</feature>
<reference evidence="7 8" key="1">
    <citation type="journal article" date="2013" name="PLoS ONE">
        <title>Predicting the Proteins of Angomonas deanei, Strigomonas culicis and Their Respective Endosymbionts Reveals New Aspects of the Trypanosomatidae Family.</title>
        <authorList>
            <person name="Motta M.C."/>
            <person name="Martins A.C."/>
            <person name="de Souza S.S."/>
            <person name="Catta-Preta C.M."/>
            <person name="Silva R."/>
            <person name="Klein C.C."/>
            <person name="de Almeida L.G."/>
            <person name="de Lima Cunha O."/>
            <person name="Ciapina L.P."/>
            <person name="Brocchi M."/>
            <person name="Colabardini A.C."/>
            <person name="de Araujo Lima B."/>
            <person name="Machado C.R."/>
            <person name="de Almeida Soares C.M."/>
            <person name="Probst C.M."/>
            <person name="de Menezes C.B."/>
            <person name="Thompson C.E."/>
            <person name="Bartholomeu D.C."/>
            <person name="Gradia D.F."/>
            <person name="Pavoni D.P."/>
            <person name="Grisard E.C."/>
            <person name="Fantinatti-Garboggini F."/>
            <person name="Marchini F.K."/>
            <person name="Rodrigues-Luiz G.F."/>
            <person name="Wagner G."/>
            <person name="Goldman G.H."/>
            <person name="Fietto J.L."/>
            <person name="Elias M.C."/>
            <person name="Goldman M.H."/>
            <person name="Sagot M.F."/>
            <person name="Pereira M."/>
            <person name="Stoco P.H."/>
            <person name="de Mendonca-Neto R.P."/>
            <person name="Teixeira S.M."/>
            <person name="Maciel T.E."/>
            <person name="de Oliveira Mendes T.A."/>
            <person name="Urmenyi T.P."/>
            <person name="de Souza W."/>
            <person name="Schenkman S."/>
            <person name="de Vasconcelos A.T."/>
        </authorList>
    </citation>
    <scope>NUCLEOTIDE SEQUENCE [LARGE SCALE GENOMIC DNA]</scope>
</reference>
<feature type="region of interest" description="Disordered" evidence="5">
    <location>
        <begin position="90"/>
        <end position="211"/>
    </location>
</feature>
<accession>S9V1C5</accession>
<keyword evidence="1" id="KW-0808">Transferase</keyword>
<comment type="caution">
    <text evidence="7">The sequence shown here is derived from an EMBL/GenBank/DDBJ whole genome shotgun (WGS) entry which is preliminary data.</text>
</comment>
<dbReference type="SMART" id="SM00220">
    <property type="entry name" value="S_TKc"/>
    <property type="match status" value="1"/>
</dbReference>
<dbReference type="PANTHER" id="PTHR43289">
    <property type="entry name" value="MITOGEN-ACTIVATED PROTEIN KINASE KINASE KINASE 20-RELATED"/>
    <property type="match status" value="1"/>
</dbReference>
<evidence type="ECO:0000256" key="5">
    <source>
        <dbReference type="SAM" id="MobiDB-lite"/>
    </source>
</evidence>
<dbReference type="GO" id="GO:0005524">
    <property type="term" value="F:ATP binding"/>
    <property type="evidence" value="ECO:0007669"/>
    <property type="project" value="UniProtKB-KW"/>
</dbReference>
<evidence type="ECO:0000256" key="4">
    <source>
        <dbReference type="ARBA" id="ARBA00022840"/>
    </source>
</evidence>
<dbReference type="SUPFAM" id="SSF56112">
    <property type="entry name" value="Protein kinase-like (PK-like)"/>
    <property type="match status" value="1"/>
</dbReference>
<gene>
    <name evidence="7" type="ORF">STCU_08885</name>
</gene>
<dbReference type="PROSITE" id="PS50011">
    <property type="entry name" value="PROTEIN_KINASE_DOM"/>
    <property type="match status" value="1"/>
</dbReference>
<evidence type="ECO:0000256" key="1">
    <source>
        <dbReference type="ARBA" id="ARBA00022679"/>
    </source>
</evidence>
<dbReference type="InterPro" id="IPR011009">
    <property type="entry name" value="Kinase-like_dom_sf"/>
</dbReference>
<proteinExistence type="predicted"/>
<feature type="compositionally biased region" description="Polar residues" evidence="5">
    <location>
        <begin position="133"/>
        <end position="144"/>
    </location>
</feature>
<dbReference type="Proteomes" id="UP000015354">
    <property type="component" value="Unassembled WGS sequence"/>
</dbReference>
<evidence type="ECO:0000256" key="3">
    <source>
        <dbReference type="ARBA" id="ARBA00022777"/>
    </source>
</evidence>
<feature type="domain" description="Protein kinase" evidence="6">
    <location>
        <begin position="292"/>
        <end position="661"/>
    </location>
</feature>